<dbReference type="Pfam" id="PF01825">
    <property type="entry name" value="GPS"/>
    <property type="match status" value="1"/>
</dbReference>
<dbReference type="PROSITE" id="PS00650">
    <property type="entry name" value="G_PROTEIN_RECEP_F2_2"/>
    <property type="match status" value="1"/>
</dbReference>
<feature type="transmembrane region" description="Helical" evidence="7">
    <location>
        <begin position="971"/>
        <end position="994"/>
    </location>
</feature>
<dbReference type="PANTHER" id="PTHR12011:SF277">
    <property type="entry name" value="ADHESION G-PROTEIN COUPLED RECEPTOR G4"/>
    <property type="match status" value="1"/>
</dbReference>
<feature type="transmembrane region" description="Helical" evidence="7">
    <location>
        <begin position="1076"/>
        <end position="1097"/>
    </location>
</feature>
<evidence type="ECO:0000259" key="9">
    <source>
        <dbReference type="PROSITE" id="PS50221"/>
    </source>
</evidence>
<keyword evidence="11" id="KW-0675">Receptor</keyword>
<organism evidence="11">
    <name type="scientific">Cyprinus carpio</name>
    <name type="common">Common carp</name>
    <dbReference type="NCBI Taxonomy" id="7962"/>
    <lineage>
        <taxon>Eukaryota</taxon>
        <taxon>Metazoa</taxon>
        <taxon>Chordata</taxon>
        <taxon>Craniata</taxon>
        <taxon>Vertebrata</taxon>
        <taxon>Euteleostomi</taxon>
        <taxon>Actinopterygii</taxon>
        <taxon>Neopterygii</taxon>
        <taxon>Teleostei</taxon>
        <taxon>Ostariophysi</taxon>
        <taxon>Cypriniformes</taxon>
        <taxon>Cyprinidae</taxon>
        <taxon>Cyprininae</taxon>
        <taxon>Cyprinus</taxon>
    </lineage>
</organism>
<dbReference type="Proteomes" id="UP001155660">
    <property type="component" value="Chromosome B10"/>
</dbReference>
<feature type="transmembrane region" description="Helical" evidence="7">
    <location>
        <begin position="1127"/>
        <end position="1153"/>
    </location>
</feature>
<dbReference type="RefSeq" id="XP_042588526.1">
    <property type="nucleotide sequence ID" value="XM_042732592.1"/>
</dbReference>
<accession>A0A9Q9WS31</accession>
<keyword evidence="5 7" id="KW-0472">Membrane</keyword>
<dbReference type="GO" id="GO:0004930">
    <property type="term" value="F:G protein-coupled receptor activity"/>
    <property type="evidence" value="ECO:0007669"/>
    <property type="project" value="InterPro"/>
</dbReference>
<dbReference type="FunFam" id="2.60.220.50:FF:000039">
    <property type="entry name" value="Adhesion G protein-coupled receptor G4b"/>
    <property type="match status" value="1"/>
</dbReference>
<dbReference type="InterPro" id="IPR017983">
    <property type="entry name" value="GPCR_2_secretin-like_CS"/>
</dbReference>
<dbReference type="Pfam" id="PF00002">
    <property type="entry name" value="7tm_2"/>
    <property type="match status" value="1"/>
</dbReference>
<feature type="signal peptide" evidence="8">
    <location>
        <begin position="1"/>
        <end position="25"/>
    </location>
</feature>
<evidence type="ECO:0000313" key="11">
    <source>
        <dbReference type="RefSeq" id="XP_042588526.1"/>
    </source>
</evidence>
<dbReference type="CTD" id="100331278"/>
<dbReference type="InterPro" id="IPR017981">
    <property type="entry name" value="GPCR_2-like_7TM"/>
</dbReference>
<evidence type="ECO:0000256" key="5">
    <source>
        <dbReference type="ARBA" id="ARBA00023136"/>
    </source>
</evidence>
<gene>
    <name evidence="11" type="primary">LOC109097644</name>
</gene>
<keyword evidence="6" id="KW-1015">Disulfide bond</keyword>
<dbReference type="PROSITE" id="PS50221">
    <property type="entry name" value="GAIN_B"/>
    <property type="match status" value="1"/>
</dbReference>
<proteinExistence type="predicted"/>
<dbReference type="SUPFAM" id="SSF81321">
    <property type="entry name" value="Family A G protein-coupled receptor-like"/>
    <property type="match status" value="1"/>
</dbReference>
<dbReference type="GO" id="GO:0005886">
    <property type="term" value="C:plasma membrane"/>
    <property type="evidence" value="ECO:0007669"/>
    <property type="project" value="TreeGrafter"/>
</dbReference>
<dbReference type="GO" id="GO:0007166">
    <property type="term" value="P:cell surface receptor signaling pathway"/>
    <property type="evidence" value="ECO:0007669"/>
    <property type="project" value="InterPro"/>
</dbReference>
<evidence type="ECO:0000256" key="1">
    <source>
        <dbReference type="ARBA" id="ARBA00004141"/>
    </source>
</evidence>
<evidence type="ECO:0000256" key="8">
    <source>
        <dbReference type="SAM" id="SignalP"/>
    </source>
</evidence>
<evidence type="ECO:0000256" key="7">
    <source>
        <dbReference type="SAM" id="Phobius"/>
    </source>
</evidence>
<feature type="domain" description="G-protein coupled receptors family 2 profile 2" evidence="10">
    <location>
        <begin position="969"/>
        <end position="1225"/>
    </location>
</feature>
<evidence type="ECO:0000256" key="3">
    <source>
        <dbReference type="ARBA" id="ARBA00022729"/>
    </source>
</evidence>
<feature type="transmembrane region" description="Helical" evidence="7">
    <location>
        <begin position="1031"/>
        <end position="1064"/>
    </location>
</feature>
<evidence type="ECO:0000259" key="10">
    <source>
        <dbReference type="PROSITE" id="PS50261"/>
    </source>
</evidence>
<reference evidence="11" key="1">
    <citation type="submission" date="2025-08" db="UniProtKB">
        <authorList>
            <consortium name="RefSeq"/>
        </authorList>
    </citation>
    <scope>IDENTIFICATION</scope>
    <source>
        <tissue evidence="11">Muscle</tissue>
    </source>
</reference>
<protein>
    <submittedName>
        <fullName evidence="11">Adhesion G-protein coupled receptor G4</fullName>
    </submittedName>
</protein>
<feature type="transmembrane region" description="Helical" evidence="7">
    <location>
        <begin position="1201"/>
        <end position="1223"/>
    </location>
</feature>
<keyword evidence="3 8" id="KW-0732">Signal</keyword>
<dbReference type="InterPro" id="IPR057244">
    <property type="entry name" value="GAIN_B"/>
</dbReference>
<dbReference type="InterPro" id="IPR000832">
    <property type="entry name" value="GPCR_2_secretin-like"/>
</dbReference>
<feature type="transmembrane region" description="Helical" evidence="7">
    <location>
        <begin position="1006"/>
        <end position="1025"/>
    </location>
</feature>
<keyword evidence="4 7" id="KW-1133">Transmembrane helix</keyword>
<dbReference type="GO" id="GO:0007189">
    <property type="term" value="P:adenylate cyclase-activating G protein-coupled receptor signaling pathway"/>
    <property type="evidence" value="ECO:0007669"/>
    <property type="project" value="TreeGrafter"/>
</dbReference>
<dbReference type="SMR" id="A0A9Q9WS31"/>
<name>A0A9Q9WS31_CYPCA</name>
<dbReference type="SMART" id="SM00303">
    <property type="entry name" value="GPS"/>
    <property type="match status" value="1"/>
</dbReference>
<feature type="domain" description="GAIN-B" evidence="9">
    <location>
        <begin position="775"/>
        <end position="960"/>
    </location>
</feature>
<feature type="chain" id="PRO_5040340032" evidence="8">
    <location>
        <begin position="26"/>
        <end position="1352"/>
    </location>
</feature>
<sequence length="1352" mass="151234">MWWRMEKRNKLVQVLFIFLIQCIIASKDEGLVNATSLWGKKIDFMQKDCSFWLLKNERKIPSLNELSVCVNIKRKLSNSYWTAFTYLHPNKTRIELGLKGFGTELHVIMFGRVWTKSSVVSLDNWHSICMTWSNSMTEPKVYINGTKVELKPQSKGTALHPNCCSVAAGGTLTLAVAHNFVKNKISIETGTELKGSLSLFRVWKRARSAQDISTMACTDGDMLHWEKRIWNKAEDCKPIQDLTQKCDWPFYEVKLVLIIIREDGNKTNIYDAREVAHQWLTQALQEWPNPVHLHKVKVFPIGSTLTRSNGSAKGGTMQQFATSPGLSQFDCLAHLNVISNADVGEIQDELTEILAKRYKIDHYEIKTDANFIFIYTLDDLLPDLDTNPPLTATESLPHTTETQTTTIPQLTSTTTEIITTAQTTGTTPNQVAITTEVVSSSTETKKITTSTPSMETTLAGSSTTFLSSTRSLTFNTAACSSTISPEGNISENYFSVNVNVTINGSGDPENIITTWLHETLSGKGIHVLHFKLLTSSTHAQKRSVETESFKVERKRSLLSVTSHSCVFHAQVTTYTDIRETEKWIHGLLEKQYTSGAVLLKAQPEDILISYIGPCPEHNHHTRQGLFSWSQTGVQRNTSLSCVGNPKKLAYRQCLLDANVGALWKSPDLRQCQVVVNSVSDLEDITVTYDNAEDILIMIEDLIHENKNLDEYELSTVLDKLADVINVSVITPPLGEVIINITSDILESDSNLLPFTNSILNITESVGDQMLGFSGESFSLTAPALAISVVNIDQGNFHNLTFGVSSTNKGLNPEIHINREPFSGTVAFISLPSEIQERFPIINNTSPRVQFQFYGVPTLFQTKDDPDGKRLNTYVVSASVTNATGCIENLKEYVAVTLHHLTSKKKDQDVQCVFWDFNKNDGYGGWNPKGCWTYNSSSDYTTCLCDHMTHFGVLLDVSRTPIDEKNEQILTLITYMGCGVSSCFLGITVLTYTLLEKLRRDYPSKILLNLSLALLGLNLVFLLNSWISSFGIYGLCIAVAVTLHYFLLTSFTWMGLGAVNMYFALVKVFNVYVPSYILKFCLLGWGIPLIICGLVVAIKRDAYGMNTMSDSQMTLDDSEMFCWVQNDVVFYVSVVSYIAFILLCNGSIFLVVLIQIRNMQVNQPAGTRSGILKDLRAVVSLTFLLGLTWSVAFLAWGPVKVFLLYLFSILNSLQGFFIFVFHCLMKENVRKQWRIHLCCGAFKLQECSEWSQTATVVPKHKPNPPNTFPFMASVRSIKSNSTQSSTVSLESNQHQMTITRPDLGFVYENSFVIPRARAGLMVLPYDTSPATASGLEFPSRPWKNGFDADIYPT</sequence>
<evidence type="ECO:0000256" key="2">
    <source>
        <dbReference type="ARBA" id="ARBA00022692"/>
    </source>
</evidence>
<dbReference type="FunFam" id="1.20.1070.10:FF:000043">
    <property type="entry name" value="adhesion G-protein coupled receptor G2 isoform X1"/>
    <property type="match status" value="1"/>
</dbReference>
<dbReference type="PROSITE" id="PS50261">
    <property type="entry name" value="G_PROTEIN_RECEP_F2_4"/>
    <property type="match status" value="1"/>
</dbReference>
<keyword evidence="2 7" id="KW-0812">Transmembrane</keyword>
<dbReference type="Pfam" id="PF13385">
    <property type="entry name" value="Laminin_G_3"/>
    <property type="match status" value="1"/>
</dbReference>
<evidence type="ECO:0000256" key="6">
    <source>
        <dbReference type="ARBA" id="ARBA00023157"/>
    </source>
</evidence>
<dbReference type="PANTHER" id="PTHR12011">
    <property type="entry name" value="ADHESION G-PROTEIN COUPLED RECEPTOR"/>
    <property type="match status" value="1"/>
</dbReference>
<dbReference type="InterPro" id="IPR000203">
    <property type="entry name" value="GPS"/>
</dbReference>
<dbReference type="KEGG" id="ccar:109097644"/>
<comment type="subcellular location">
    <subcellularLocation>
        <location evidence="1">Membrane</location>
        <topology evidence="1">Multi-pass membrane protein</topology>
    </subcellularLocation>
</comment>
<evidence type="ECO:0000256" key="4">
    <source>
        <dbReference type="ARBA" id="ARBA00022989"/>
    </source>
</evidence>
<feature type="transmembrane region" description="Helical" evidence="7">
    <location>
        <begin position="1174"/>
        <end position="1195"/>
    </location>
</feature>
<dbReference type="GeneID" id="109097644"/>
<dbReference type="CDD" id="cd15997">
    <property type="entry name" value="7tmB2_GPR112"/>
    <property type="match status" value="1"/>
</dbReference>
<dbReference type="OrthoDB" id="10037534at2759"/>